<comment type="caution">
    <text evidence="1">The sequence shown here is derived from an EMBL/GenBank/DDBJ whole genome shotgun (WGS) entry which is preliminary data.</text>
</comment>
<name>A0A8X6FUT2_TRICU</name>
<organism evidence="1 2">
    <name type="scientific">Trichonephila clavata</name>
    <name type="common">Joro spider</name>
    <name type="synonym">Nephila clavata</name>
    <dbReference type="NCBI Taxonomy" id="2740835"/>
    <lineage>
        <taxon>Eukaryota</taxon>
        <taxon>Metazoa</taxon>
        <taxon>Ecdysozoa</taxon>
        <taxon>Arthropoda</taxon>
        <taxon>Chelicerata</taxon>
        <taxon>Arachnida</taxon>
        <taxon>Araneae</taxon>
        <taxon>Araneomorphae</taxon>
        <taxon>Entelegynae</taxon>
        <taxon>Araneoidea</taxon>
        <taxon>Nephilidae</taxon>
        <taxon>Trichonephila</taxon>
    </lineage>
</organism>
<accession>A0A8X6FUT2</accession>
<dbReference type="AlphaFoldDB" id="A0A8X6FUT2"/>
<sequence length="132" mass="14724">MFRSGPEHPAAETADADGRYQPLNVGRVDAVVGSTHGGHQLRDGGRSSFPTPYARLHLRPEQVAGVEVSWPLGALYLLLAQEVLNCGARLDGRGVLCEQESVQWEKKFEYLLRYKSTRIKGLEVRIKNKYTS</sequence>
<reference evidence="1" key="1">
    <citation type="submission" date="2020-07" db="EMBL/GenBank/DDBJ databases">
        <title>Multicomponent nature underlies the extraordinary mechanical properties of spider dragline silk.</title>
        <authorList>
            <person name="Kono N."/>
            <person name="Nakamura H."/>
            <person name="Mori M."/>
            <person name="Yoshida Y."/>
            <person name="Ohtoshi R."/>
            <person name="Malay A.D."/>
            <person name="Moran D.A.P."/>
            <person name="Tomita M."/>
            <person name="Numata K."/>
            <person name="Arakawa K."/>
        </authorList>
    </citation>
    <scope>NUCLEOTIDE SEQUENCE</scope>
</reference>
<dbReference type="Proteomes" id="UP000887116">
    <property type="component" value="Unassembled WGS sequence"/>
</dbReference>
<evidence type="ECO:0000313" key="2">
    <source>
        <dbReference type="Proteomes" id="UP000887116"/>
    </source>
</evidence>
<keyword evidence="2" id="KW-1185">Reference proteome</keyword>
<proteinExistence type="predicted"/>
<dbReference type="EMBL" id="BMAO01023290">
    <property type="protein sequence ID" value="GFQ87809.1"/>
    <property type="molecule type" value="Genomic_DNA"/>
</dbReference>
<gene>
    <name evidence="1" type="ORF">TNCT_72851</name>
</gene>
<protein>
    <submittedName>
        <fullName evidence="1">Uncharacterized protein</fullName>
    </submittedName>
</protein>
<evidence type="ECO:0000313" key="1">
    <source>
        <dbReference type="EMBL" id="GFQ87809.1"/>
    </source>
</evidence>